<dbReference type="Proteomes" id="UP000548787">
    <property type="component" value="Unassembled WGS sequence"/>
</dbReference>
<dbReference type="InterPro" id="IPR027417">
    <property type="entry name" value="P-loop_NTPase"/>
</dbReference>
<dbReference type="CDD" id="cd18547">
    <property type="entry name" value="ABC_6TM_Tm288_like"/>
    <property type="match status" value="1"/>
</dbReference>
<feature type="domain" description="ABC transporter" evidence="11">
    <location>
        <begin position="371"/>
        <end position="605"/>
    </location>
</feature>
<evidence type="ECO:0000313" key="13">
    <source>
        <dbReference type="EMBL" id="MBA3926075.1"/>
    </source>
</evidence>
<evidence type="ECO:0000256" key="10">
    <source>
        <dbReference type="SAM" id="Phobius"/>
    </source>
</evidence>
<dbReference type="EMBL" id="JABJVM010000005">
    <property type="protein sequence ID" value="MBA3926075.1"/>
    <property type="molecule type" value="Genomic_DNA"/>
</dbReference>
<dbReference type="PROSITE" id="PS50929">
    <property type="entry name" value="ABC_TM1F"/>
    <property type="match status" value="1"/>
</dbReference>
<comment type="subcellular location">
    <subcellularLocation>
        <location evidence="1">Cell membrane</location>
        <topology evidence="1">Multi-pass membrane protein</topology>
    </subcellularLocation>
</comment>
<evidence type="ECO:0000256" key="6">
    <source>
        <dbReference type="ARBA" id="ARBA00022840"/>
    </source>
</evidence>
<dbReference type="FunFam" id="1.20.1560.10:FF:000011">
    <property type="entry name" value="Multidrug ABC transporter ATP-binding protein"/>
    <property type="match status" value="1"/>
</dbReference>
<dbReference type="SMART" id="SM00382">
    <property type="entry name" value="AAA"/>
    <property type="match status" value="1"/>
</dbReference>
<comment type="caution">
    <text evidence="13">The sequence shown here is derived from an EMBL/GenBank/DDBJ whole genome shotgun (WGS) entry which is preliminary data.</text>
</comment>
<dbReference type="PANTHER" id="PTHR43394">
    <property type="entry name" value="ATP-DEPENDENT PERMEASE MDL1, MITOCHONDRIAL"/>
    <property type="match status" value="1"/>
</dbReference>
<feature type="compositionally biased region" description="Gly residues" evidence="9">
    <location>
        <begin position="1"/>
        <end position="18"/>
    </location>
</feature>
<keyword evidence="8 10" id="KW-0472">Membrane</keyword>
<evidence type="ECO:0000313" key="14">
    <source>
        <dbReference type="Proteomes" id="UP000548787"/>
    </source>
</evidence>
<evidence type="ECO:0000256" key="5">
    <source>
        <dbReference type="ARBA" id="ARBA00022741"/>
    </source>
</evidence>
<sequence length="613" mass="67061">MSPGPGSGGHGGGPGGGRTVMPTAKPKEFKKSLFRLLGYMKPRAISLIVVLLLAILSTIFNVISPKELGKATTEIFAGVMTPAGINYDKIFDVLFVVLMLYLGSSLFSFLQQYVMSSVAQRTVYDMRKELKAKLGRLPLRYFDTRSNGDILSRSVNDMDNIANTLQQALTQAITAIVQIVGVLIMMLTISWQMTLIVVATVPLSVLLVAIVASRSQKYFGAQQKNLGVLNDHVEETFGGHTVVKAFGQEKKTLGKFDVVNKDYYVAAKKAQFISGIMMPLMQFVGNLGYVAVCVGGGIFVTNGTLTVGNIQAFTQYVQLFSQPISSVANISNVIQSTMASAERIFEVLDEQEEEDIIPENVEHRAGESDRIVFDHVKFGYTPDKPLMHDLNIDVKEGQMVAIVGPTGAGKTTIINLLMRFYDVEGGGIRLGGVDTRDMTKNDVRDKFGMVLQDTWLFNGTIADNIAYGRDDATTEEVIAAAEAAYADEFIRRLPDGYDTILNEEGSNISQGQKQLLTIARAILSDPSILILDEATSSVDTRTELNIQLAMGNLMEGRTSFVIAHRLSTIRDADLILVMNHGNVIEQGTHKELLAENGFYADLYNSQFANDQAV</sequence>
<feature type="domain" description="ABC transmembrane type-1" evidence="12">
    <location>
        <begin position="48"/>
        <end position="336"/>
    </location>
</feature>
<evidence type="ECO:0000256" key="8">
    <source>
        <dbReference type="ARBA" id="ARBA00023136"/>
    </source>
</evidence>
<dbReference type="RefSeq" id="WP_181676279.1">
    <property type="nucleotide sequence ID" value="NZ_JABJVM010000005.1"/>
</dbReference>
<dbReference type="CDD" id="cd03254">
    <property type="entry name" value="ABCC_Glucan_exporter_like"/>
    <property type="match status" value="1"/>
</dbReference>
<dbReference type="InterPro" id="IPR003439">
    <property type="entry name" value="ABC_transporter-like_ATP-bd"/>
</dbReference>
<keyword evidence="14" id="KW-1185">Reference proteome</keyword>
<dbReference type="PROSITE" id="PS50893">
    <property type="entry name" value="ABC_TRANSPORTER_2"/>
    <property type="match status" value="1"/>
</dbReference>
<protein>
    <submittedName>
        <fullName evidence="13">ABC transporter ATP-binding protein</fullName>
    </submittedName>
</protein>
<evidence type="ECO:0000256" key="3">
    <source>
        <dbReference type="ARBA" id="ARBA00022475"/>
    </source>
</evidence>
<feature type="transmembrane region" description="Helical" evidence="10">
    <location>
        <begin position="193"/>
        <end position="212"/>
    </location>
</feature>
<evidence type="ECO:0000256" key="4">
    <source>
        <dbReference type="ARBA" id="ARBA00022692"/>
    </source>
</evidence>
<dbReference type="Pfam" id="PF00664">
    <property type="entry name" value="ABC_membrane"/>
    <property type="match status" value="1"/>
</dbReference>
<keyword evidence="6 13" id="KW-0067">ATP-binding</keyword>
<dbReference type="Pfam" id="PF00005">
    <property type="entry name" value="ABC_tran"/>
    <property type="match status" value="1"/>
</dbReference>
<dbReference type="InterPro" id="IPR017871">
    <property type="entry name" value="ABC_transporter-like_CS"/>
</dbReference>
<reference evidence="13 14" key="1">
    <citation type="submission" date="2020-05" db="EMBL/GenBank/DDBJ databases">
        <authorList>
            <person name="Carlin C.R."/>
        </authorList>
    </citation>
    <scope>NUCLEOTIDE SEQUENCE [LARGE SCALE GENOMIC DNA]</scope>
    <source>
        <strain evidence="13 14">FSL W9-0585</strain>
    </source>
</reference>
<keyword evidence="5" id="KW-0547">Nucleotide-binding</keyword>
<name>A0A7W1T5X7_9LIST</name>
<feature type="transmembrane region" description="Helical" evidence="10">
    <location>
        <begin position="44"/>
        <end position="63"/>
    </location>
</feature>
<dbReference type="Gene3D" id="3.40.50.300">
    <property type="entry name" value="P-loop containing nucleotide triphosphate hydrolases"/>
    <property type="match status" value="1"/>
</dbReference>
<evidence type="ECO:0000256" key="1">
    <source>
        <dbReference type="ARBA" id="ARBA00004651"/>
    </source>
</evidence>
<evidence type="ECO:0000259" key="12">
    <source>
        <dbReference type="PROSITE" id="PS50929"/>
    </source>
</evidence>
<keyword evidence="2" id="KW-0813">Transport</keyword>
<gene>
    <name evidence="13" type="ORF">HPK16_06950</name>
</gene>
<evidence type="ECO:0000256" key="7">
    <source>
        <dbReference type="ARBA" id="ARBA00022989"/>
    </source>
</evidence>
<dbReference type="GO" id="GO:0005524">
    <property type="term" value="F:ATP binding"/>
    <property type="evidence" value="ECO:0007669"/>
    <property type="project" value="UniProtKB-KW"/>
</dbReference>
<dbReference type="GO" id="GO:0016887">
    <property type="term" value="F:ATP hydrolysis activity"/>
    <property type="evidence" value="ECO:0007669"/>
    <property type="project" value="InterPro"/>
</dbReference>
<dbReference type="InterPro" id="IPR036640">
    <property type="entry name" value="ABC1_TM_sf"/>
</dbReference>
<dbReference type="PANTHER" id="PTHR43394:SF1">
    <property type="entry name" value="ATP-BINDING CASSETTE SUB-FAMILY B MEMBER 10, MITOCHONDRIAL"/>
    <property type="match status" value="1"/>
</dbReference>
<dbReference type="InterPro" id="IPR003593">
    <property type="entry name" value="AAA+_ATPase"/>
</dbReference>
<reference evidence="13 14" key="2">
    <citation type="submission" date="2020-08" db="EMBL/GenBank/DDBJ databases">
        <title>Listeria ohnekaius sp. nov. and Listeria portnoyii sp. nov. isolated from non-agricultural and natural environments.</title>
        <authorList>
            <person name="Weller D."/>
            <person name="Belias A.M."/>
            <person name="Liao J."/>
            <person name="Guo S."/>
            <person name="Orsi R.H."/>
            <person name="Wiedmann M."/>
        </authorList>
    </citation>
    <scope>NUCLEOTIDE SEQUENCE [LARGE SCALE GENOMIC DNA]</scope>
    <source>
        <strain evidence="13 14">FSL W9-0585</strain>
    </source>
</reference>
<evidence type="ECO:0000256" key="2">
    <source>
        <dbReference type="ARBA" id="ARBA00022448"/>
    </source>
</evidence>
<feature type="transmembrane region" description="Helical" evidence="10">
    <location>
        <begin position="90"/>
        <end position="110"/>
    </location>
</feature>
<dbReference type="SUPFAM" id="SSF52540">
    <property type="entry name" value="P-loop containing nucleoside triphosphate hydrolases"/>
    <property type="match status" value="1"/>
</dbReference>
<keyword evidence="3" id="KW-1003">Cell membrane</keyword>
<dbReference type="FunFam" id="3.40.50.300:FF:000287">
    <property type="entry name" value="Multidrug ABC transporter ATP-binding protein"/>
    <property type="match status" value="1"/>
</dbReference>
<proteinExistence type="predicted"/>
<dbReference type="GO" id="GO:0005886">
    <property type="term" value="C:plasma membrane"/>
    <property type="evidence" value="ECO:0007669"/>
    <property type="project" value="UniProtKB-SubCell"/>
</dbReference>
<evidence type="ECO:0000259" key="11">
    <source>
        <dbReference type="PROSITE" id="PS50893"/>
    </source>
</evidence>
<feature type="region of interest" description="Disordered" evidence="9">
    <location>
        <begin position="1"/>
        <end position="21"/>
    </location>
</feature>
<keyword evidence="7 10" id="KW-1133">Transmembrane helix</keyword>
<dbReference type="GO" id="GO:0015421">
    <property type="term" value="F:ABC-type oligopeptide transporter activity"/>
    <property type="evidence" value="ECO:0007669"/>
    <property type="project" value="TreeGrafter"/>
</dbReference>
<dbReference type="PROSITE" id="PS00211">
    <property type="entry name" value="ABC_TRANSPORTER_1"/>
    <property type="match status" value="1"/>
</dbReference>
<dbReference type="SUPFAM" id="SSF90123">
    <property type="entry name" value="ABC transporter transmembrane region"/>
    <property type="match status" value="1"/>
</dbReference>
<accession>A0A7W1T5X7</accession>
<dbReference type="InterPro" id="IPR011527">
    <property type="entry name" value="ABC1_TM_dom"/>
</dbReference>
<evidence type="ECO:0000256" key="9">
    <source>
        <dbReference type="SAM" id="MobiDB-lite"/>
    </source>
</evidence>
<dbReference type="Gene3D" id="1.20.1560.10">
    <property type="entry name" value="ABC transporter type 1, transmembrane domain"/>
    <property type="match status" value="1"/>
</dbReference>
<dbReference type="InterPro" id="IPR039421">
    <property type="entry name" value="Type_1_exporter"/>
</dbReference>
<keyword evidence="4 10" id="KW-0812">Transmembrane</keyword>
<dbReference type="AlphaFoldDB" id="A0A7W1T5X7"/>
<organism evidence="13 14">
    <name type="scientific">Listeria rustica</name>
    <dbReference type="NCBI Taxonomy" id="2713503"/>
    <lineage>
        <taxon>Bacteria</taxon>
        <taxon>Bacillati</taxon>
        <taxon>Bacillota</taxon>
        <taxon>Bacilli</taxon>
        <taxon>Bacillales</taxon>
        <taxon>Listeriaceae</taxon>
        <taxon>Listeria</taxon>
    </lineage>
</organism>